<feature type="compositionally biased region" description="Basic residues" evidence="1">
    <location>
        <begin position="46"/>
        <end position="58"/>
    </location>
</feature>
<feature type="compositionally biased region" description="Polar residues" evidence="1">
    <location>
        <begin position="304"/>
        <end position="314"/>
    </location>
</feature>
<protein>
    <submittedName>
        <fullName evidence="2">Uncharacterized protein</fullName>
    </submittedName>
</protein>
<name>A0ABQ9HFC6_9NEOP</name>
<organism evidence="2 3">
    <name type="scientific">Dryococelus australis</name>
    <dbReference type="NCBI Taxonomy" id="614101"/>
    <lineage>
        <taxon>Eukaryota</taxon>
        <taxon>Metazoa</taxon>
        <taxon>Ecdysozoa</taxon>
        <taxon>Arthropoda</taxon>
        <taxon>Hexapoda</taxon>
        <taxon>Insecta</taxon>
        <taxon>Pterygota</taxon>
        <taxon>Neoptera</taxon>
        <taxon>Polyneoptera</taxon>
        <taxon>Phasmatodea</taxon>
        <taxon>Verophasmatodea</taxon>
        <taxon>Anareolatae</taxon>
        <taxon>Phasmatidae</taxon>
        <taxon>Eurycanthinae</taxon>
        <taxon>Dryococelus</taxon>
    </lineage>
</organism>
<feature type="region of interest" description="Disordered" evidence="1">
    <location>
        <begin position="325"/>
        <end position="355"/>
    </location>
</feature>
<keyword evidence="3" id="KW-1185">Reference proteome</keyword>
<feature type="compositionally biased region" description="Basic residues" evidence="1">
    <location>
        <begin position="413"/>
        <end position="425"/>
    </location>
</feature>
<reference evidence="2 3" key="1">
    <citation type="submission" date="2023-02" db="EMBL/GenBank/DDBJ databases">
        <title>LHISI_Scaffold_Assembly.</title>
        <authorList>
            <person name="Stuart O.P."/>
            <person name="Cleave R."/>
            <person name="Magrath M.J.L."/>
            <person name="Mikheyev A.S."/>
        </authorList>
    </citation>
    <scope>NUCLEOTIDE SEQUENCE [LARGE SCALE GENOMIC DNA]</scope>
    <source>
        <strain evidence="2">Daus_M_001</strain>
        <tissue evidence="2">Leg muscle</tissue>
    </source>
</reference>
<feature type="compositionally biased region" description="Basic and acidic residues" evidence="1">
    <location>
        <begin position="431"/>
        <end position="441"/>
    </location>
</feature>
<feature type="compositionally biased region" description="Polar residues" evidence="1">
    <location>
        <begin position="206"/>
        <end position="227"/>
    </location>
</feature>
<feature type="compositionally biased region" description="Polar residues" evidence="1">
    <location>
        <begin position="330"/>
        <end position="354"/>
    </location>
</feature>
<gene>
    <name evidence="2" type="ORF">PR048_014855</name>
</gene>
<feature type="region of interest" description="Disordered" evidence="1">
    <location>
        <begin position="24"/>
        <end position="91"/>
    </location>
</feature>
<feature type="region of interest" description="Disordered" evidence="1">
    <location>
        <begin position="400"/>
        <end position="451"/>
    </location>
</feature>
<dbReference type="Proteomes" id="UP001159363">
    <property type="component" value="Chromosome 4"/>
</dbReference>
<proteinExistence type="predicted"/>
<evidence type="ECO:0000313" key="3">
    <source>
        <dbReference type="Proteomes" id="UP001159363"/>
    </source>
</evidence>
<dbReference type="EMBL" id="JARBHB010000005">
    <property type="protein sequence ID" value="KAJ8883016.1"/>
    <property type="molecule type" value="Genomic_DNA"/>
</dbReference>
<feature type="region of interest" description="Disordered" evidence="1">
    <location>
        <begin position="298"/>
        <end position="317"/>
    </location>
</feature>
<comment type="caution">
    <text evidence="2">The sequence shown here is derived from an EMBL/GenBank/DDBJ whole genome shotgun (WGS) entry which is preliminary data.</text>
</comment>
<sequence length="451" mass="49595">MASVRGRHEARAFIAAYTTILSVVPPPRQQRSRAEHGGGEAMSTRQSRRAKPRHRHGPRKEDENEEDVGTAHALIDSNPEPPATQTGNELTDCATGGRLIRLRPALRRVVHRKQRDDCECNGTYASHGHGGYGTFGAYVLGFKSRSSRDESRICARRSVQVLERRAGGVWVLQTRLSLQTRRQFRPEMKPAGRQPAPPPPPTTGTSNSSQSRGCIRQSGKTPSNCQPLSGAREGGGFRHPPTAAYGSGIGEKTGNTNPTSTTPTPWHARLIHRPPSLSLFPAYGDEKCRHFISAIDTPSRAPSLDSSEPRNNGAASVGERLASARARSGHASTTVCPTSAPRTVTPARHTNTRSGSRKSFDFVWGSPQCTRLESSGAERFMRLLTPRSREPMRVKRDEYGTAPECKSGGNVRSPRKPVYQRHRPARFPNAKIRERPHRESNPVRLGGKRVF</sequence>
<feature type="compositionally biased region" description="Low complexity" evidence="1">
    <location>
        <begin position="253"/>
        <end position="265"/>
    </location>
</feature>
<evidence type="ECO:0000313" key="2">
    <source>
        <dbReference type="EMBL" id="KAJ8883016.1"/>
    </source>
</evidence>
<feature type="region of interest" description="Disordered" evidence="1">
    <location>
        <begin position="184"/>
        <end position="269"/>
    </location>
</feature>
<evidence type="ECO:0000256" key="1">
    <source>
        <dbReference type="SAM" id="MobiDB-lite"/>
    </source>
</evidence>
<accession>A0ABQ9HFC6</accession>